<dbReference type="EMBL" id="LR730320">
    <property type="protein sequence ID" value="VWP02564.1"/>
    <property type="molecule type" value="Genomic_DNA"/>
</dbReference>
<evidence type="ECO:0000313" key="1">
    <source>
        <dbReference type="EMBL" id="VWP02564.1"/>
    </source>
</evidence>
<reference evidence="1" key="1">
    <citation type="submission" date="2019-10" db="EMBL/GenBank/DDBJ databases">
        <authorList>
            <person name="Nor Muhammad N."/>
        </authorList>
    </citation>
    <scope>NUCLEOTIDE SEQUENCE</scope>
</reference>
<organism evidence="1">
    <name type="scientific">Ganoderma boninense</name>
    <dbReference type="NCBI Taxonomy" id="34458"/>
    <lineage>
        <taxon>Eukaryota</taxon>
        <taxon>Fungi</taxon>
        <taxon>Dikarya</taxon>
        <taxon>Basidiomycota</taxon>
        <taxon>Agaricomycotina</taxon>
        <taxon>Agaricomycetes</taxon>
        <taxon>Polyporales</taxon>
        <taxon>Polyporaceae</taxon>
        <taxon>Ganoderma</taxon>
    </lineage>
</organism>
<proteinExistence type="predicted"/>
<protein>
    <submittedName>
        <fullName evidence="1">Efflux pump FUB11 (Fusaric acid biosynthesis protein 11)</fullName>
    </submittedName>
</protein>
<dbReference type="AlphaFoldDB" id="A0A5K1K8H5"/>
<dbReference type="Gene3D" id="2.60.120.260">
    <property type="entry name" value="Galactose-binding domain-like"/>
    <property type="match status" value="1"/>
</dbReference>
<name>A0A5K1K8H5_9APHY</name>
<gene>
    <name evidence="1" type="primary">W7N2B4</name>
</gene>
<sequence length="166" mass="18379">MHELHRARTRPSQVFTARVPFNAHAYVRTKPGDMRAGSAVYVYGIIAPFWRTDLAFYLDGERAGTFALEANTSRAYEYDVVLFASGALPLAAHTLAIQSGTTATDDGSDTLVLLDRVVYTYVSSRFTCARARAPSWPDFARPCMCGRSHRPSPFPSLQARLGDTRD</sequence>
<accession>A0A5K1K8H5</accession>